<gene>
    <name evidence="9" type="primary">Usp36</name>
    <name evidence="9" type="ORF">SNAT2548_LOCUS3356</name>
</gene>
<evidence type="ECO:0000256" key="7">
    <source>
        <dbReference type="RuleBase" id="RU366025"/>
    </source>
</evidence>
<dbReference type="InterPro" id="IPR001394">
    <property type="entry name" value="Peptidase_C19_UCH"/>
</dbReference>
<dbReference type="FunFam" id="3.90.70.10:FF:000119">
    <property type="entry name" value="Ubiquitin specific peptidase 36"/>
    <property type="match status" value="1"/>
</dbReference>
<dbReference type="EC" id="3.4.19.12" evidence="7"/>
<dbReference type="InterPro" id="IPR028889">
    <property type="entry name" value="USP"/>
</dbReference>
<dbReference type="InterPro" id="IPR038765">
    <property type="entry name" value="Papain-like_cys_pep_sf"/>
</dbReference>
<dbReference type="OrthoDB" id="420187at2759"/>
<evidence type="ECO:0000259" key="8">
    <source>
        <dbReference type="PROSITE" id="PS50235"/>
    </source>
</evidence>
<dbReference type="GO" id="GO:0006508">
    <property type="term" value="P:proteolysis"/>
    <property type="evidence" value="ECO:0007669"/>
    <property type="project" value="UniProtKB-KW"/>
</dbReference>
<dbReference type="SUPFAM" id="SSF54001">
    <property type="entry name" value="Cysteine proteinases"/>
    <property type="match status" value="1"/>
</dbReference>
<keyword evidence="5 7" id="KW-0378">Hydrolase</keyword>
<dbReference type="EMBL" id="CAJNDS010000203">
    <property type="protein sequence ID" value="CAE7027776.1"/>
    <property type="molecule type" value="Genomic_DNA"/>
</dbReference>
<evidence type="ECO:0000256" key="5">
    <source>
        <dbReference type="ARBA" id="ARBA00022801"/>
    </source>
</evidence>
<dbReference type="PANTHER" id="PTHR24006">
    <property type="entry name" value="UBIQUITIN CARBOXYL-TERMINAL HYDROLASE"/>
    <property type="match status" value="1"/>
</dbReference>
<name>A0A812IA99_9DINO</name>
<dbReference type="GO" id="GO:0016579">
    <property type="term" value="P:protein deubiquitination"/>
    <property type="evidence" value="ECO:0007669"/>
    <property type="project" value="InterPro"/>
</dbReference>
<evidence type="ECO:0000256" key="6">
    <source>
        <dbReference type="ARBA" id="ARBA00022807"/>
    </source>
</evidence>
<dbReference type="GO" id="GO:0005634">
    <property type="term" value="C:nucleus"/>
    <property type="evidence" value="ECO:0007669"/>
    <property type="project" value="TreeGrafter"/>
</dbReference>
<organism evidence="9 10">
    <name type="scientific">Symbiodinium natans</name>
    <dbReference type="NCBI Taxonomy" id="878477"/>
    <lineage>
        <taxon>Eukaryota</taxon>
        <taxon>Sar</taxon>
        <taxon>Alveolata</taxon>
        <taxon>Dinophyceae</taxon>
        <taxon>Suessiales</taxon>
        <taxon>Symbiodiniaceae</taxon>
        <taxon>Symbiodinium</taxon>
    </lineage>
</organism>
<dbReference type="PROSITE" id="PS00973">
    <property type="entry name" value="USP_2"/>
    <property type="match status" value="1"/>
</dbReference>
<keyword evidence="3 7" id="KW-0645">Protease</keyword>
<dbReference type="GO" id="GO:0004843">
    <property type="term" value="F:cysteine-type deubiquitinase activity"/>
    <property type="evidence" value="ECO:0007669"/>
    <property type="project" value="UniProtKB-UniRule"/>
</dbReference>
<dbReference type="PROSITE" id="PS00972">
    <property type="entry name" value="USP_1"/>
    <property type="match status" value="1"/>
</dbReference>
<dbReference type="Gene3D" id="3.90.70.10">
    <property type="entry name" value="Cysteine proteinases"/>
    <property type="match status" value="1"/>
</dbReference>
<protein>
    <recommendedName>
        <fullName evidence="7">Ubiquitin carboxyl-terminal hydrolase</fullName>
        <ecNumber evidence="7">3.4.19.12</ecNumber>
    </recommendedName>
</protein>
<evidence type="ECO:0000256" key="4">
    <source>
        <dbReference type="ARBA" id="ARBA00022786"/>
    </source>
</evidence>
<evidence type="ECO:0000256" key="1">
    <source>
        <dbReference type="ARBA" id="ARBA00000707"/>
    </source>
</evidence>
<dbReference type="Proteomes" id="UP000604046">
    <property type="component" value="Unassembled WGS sequence"/>
</dbReference>
<dbReference type="GO" id="GO:0005829">
    <property type="term" value="C:cytosol"/>
    <property type="evidence" value="ECO:0007669"/>
    <property type="project" value="TreeGrafter"/>
</dbReference>
<comment type="caution">
    <text evidence="9">The sequence shown here is derived from an EMBL/GenBank/DDBJ whole genome shotgun (WGS) entry which is preliminary data.</text>
</comment>
<reference evidence="9" key="1">
    <citation type="submission" date="2021-02" db="EMBL/GenBank/DDBJ databases">
        <authorList>
            <person name="Dougan E. K."/>
            <person name="Rhodes N."/>
            <person name="Thang M."/>
            <person name="Chan C."/>
        </authorList>
    </citation>
    <scope>NUCLEOTIDE SEQUENCE</scope>
</reference>
<keyword evidence="4 7" id="KW-0833">Ubl conjugation pathway</keyword>
<evidence type="ECO:0000313" key="9">
    <source>
        <dbReference type="EMBL" id="CAE7027776.1"/>
    </source>
</evidence>
<comment type="catalytic activity">
    <reaction evidence="1 7">
        <text>Thiol-dependent hydrolysis of ester, thioester, amide, peptide and isopeptide bonds formed by the C-terminal Gly of ubiquitin (a 76-residue protein attached to proteins as an intracellular targeting signal).</text>
        <dbReference type="EC" id="3.4.19.12"/>
    </reaction>
</comment>
<keyword evidence="10" id="KW-1185">Reference proteome</keyword>
<dbReference type="PROSITE" id="PS50235">
    <property type="entry name" value="USP_3"/>
    <property type="match status" value="1"/>
</dbReference>
<evidence type="ECO:0000256" key="2">
    <source>
        <dbReference type="ARBA" id="ARBA00009085"/>
    </source>
</evidence>
<evidence type="ECO:0000313" key="10">
    <source>
        <dbReference type="Proteomes" id="UP000604046"/>
    </source>
</evidence>
<sequence length="628" mass="70301">MALNGLTATANGLTVEKPFLPRVIEFVKAQALRGSQDSKMKARSEDDEPPEPQYCLYPRERLQKLFGEMSPRRVGRGLQNLGNTCYFNSVLQVLTYAVPLQKYCLTKEHSAGCMAKRDGTLCTLCLLEGHLQAVFDAQKAAFRPVGLLRHLPQIARRFQSRGRQEDAHEFLIHFLDSCHKSFLKSVTAESSLPRPVQQTTVIGQLFGGHLRSQVLCKRCKYASNTFDPYMDISLEVQNANTLEKALEGFTRSEALSGANKYMCKKCEQKVDATKRFSIHSVPPLLTFQLKRFDFFHGLRGKLKKLVKFPTSLDIARFTSHPQQQARYRLYGVVVHCGQSAKSGHYIAFAKHNSAWHCFNDEDVRTVAEPEVLKQEAYLLFYQSEQAEKAAKASVQLAAKETVQAVQQAADGKAKADHVPSVAVHVNGKVNGMVKHNGTHKVEELLLTKPPRPSAPGESKSGEAQKELLEVGAASASKEPPRTARTLGKRSRLCRLNRLRTFQAHLNLLAEQRSLHANGIQGQNGDNVSQPLKRARVVQQDAAERVATSTDYTTQYGQAKVDRWDEQHFTEEQEKAFQSVQEKLQPLPQRRDALDWEYDVGKKKHKAKKSKVRATGVASLLFGSSPSLL</sequence>
<dbReference type="PANTHER" id="PTHR24006:SF758">
    <property type="entry name" value="UBIQUITIN CARBOXYL-TERMINAL HYDROLASE 36"/>
    <property type="match status" value="1"/>
</dbReference>
<keyword evidence="6 7" id="KW-0788">Thiol protease</keyword>
<evidence type="ECO:0000256" key="3">
    <source>
        <dbReference type="ARBA" id="ARBA00022670"/>
    </source>
</evidence>
<accession>A0A812IA99</accession>
<dbReference type="Pfam" id="PF00443">
    <property type="entry name" value="UCH"/>
    <property type="match status" value="1"/>
</dbReference>
<comment type="similarity">
    <text evidence="2 7">Belongs to the peptidase C19 family.</text>
</comment>
<dbReference type="InterPro" id="IPR018200">
    <property type="entry name" value="USP_CS"/>
</dbReference>
<proteinExistence type="inferred from homology"/>
<dbReference type="AlphaFoldDB" id="A0A812IA99"/>
<dbReference type="InterPro" id="IPR050164">
    <property type="entry name" value="Peptidase_C19"/>
</dbReference>
<feature type="domain" description="USP" evidence="8">
    <location>
        <begin position="76"/>
        <end position="384"/>
    </location>
</feature>